<comment type="similarity">
    <text evidence="2">Belongs to the phosphohexose mutase family.</text>
</comment>
<evidence type="ECO:0000256" key="2">
    <source>
        <dbReference type="ARBA" id="ARBA00010231"/>
    </source>
</evidence>
<accession>A0A3A8AG64</accession>
<feature type="domain" description="Alpha-D-phosphohexomutase C-terminal" evidence="7">
    <location>
        <begin position="422"/>
        <end position="481"/>
    </location>
</feature>
<dbReference type="SUPFAM" id="SSF53738">
    <property type="entry name" value="Phosphoglucomutase, first 3 domains"/>
    <property type="match status" value="3"/>
</dbReference>
<feature type="domain" description="Alpha-D-phosphohexomutase alpha/beta/alpha" evidence="8">
    <location>
        <begin position="38"/>
        <end position="159"/>
    </location>
</feature>
<proteinExistence type="inferred from homology"/>
<evidence type="ECO:0000256" key="5">
    <source>
        <dbReference type="ARBA" id="ARBA00022842"/>
    </source>
</evidence>
<dbReference type="InterPro" id="IPR005846">
    <property type="entry name" value="A-D-PHexomutase_a/b/a-III"/>
</dbReference>
<keyword evidence="12" id="KW-1185">Reference proteome</keyword>
<evidence type="ECO:0000313" key="11">
    <source>
        <dbReference type="EMBL" id="RKF06650.1"/>
    </source>
</evidence>
<evidence type="ECO:0000259" key="9">
    <source>
        <dbReference type="Pfam" id="PF02879"/>
    </source>
</evidence>
<dbReference type="RefSeq" id="WP_109767387.1">
    <property type="nucleotide sequence ID" value="NZ_QFWV02000006.1"/>
</dbReference>
<dbReference type="InterPro" id="IPR016055">
    <property type="entry name" value="A-D-PHexomutase_a/b/a-I/II/III"/>
</dbReference>
<dbReference type="PANTHER" id="PTHR43771:SF2">
    <property type="entry name" value="PHOSPHOMANNOMUTASE_PHOSPHOGLUCOMUTASE"/>
    <property type="match status" value="1"/>
</dbReference>
<dbReference type="PRINTS" id="PR00509">
    <property type="entry name" value="PGMPMM"/>
</dbReference>
<comment type="caution">
    <text evidence="11">The sequence shown here is derived from an EMBL/GenBank/DDBJ whole genome shotgun (WGS) entry which is preliminary data.</text>
</comment>
<evidence type="ECO:0000259" key="10">
    <source>
        <dbReference type="Pfam" id="PF02880"/>
    </source>
</evidence>
<dbReference type="InterPro" id="IPR005843">
    <property type="entry name" value="A-D-PHexomutase_C"/>
</dbReference>
<dbReference type="InterPro" id="IPR005845">
    <property type="entry name" value="A-D-PHexomutase_a/b/a-II"/>
</dbReference>
<dbReference type="AlphaFoldDB" id="A0A3A8AG64"/>
<reference evidence="11 12" key="1">
    <citation type="journal article" date="2018" name="Int. J. Syst. Bacteriol.">
        <title>Oceaniradius stylonemae gen. nov., sp. nov., isolated from a red alga, Stylonema cornu-cervi.</title>
        <authorList>
            <person name="Jeong S."/>
        </authorList>
    </citation>
    <scope>NUCLEOTIDE SEQUENCE [LARGE SCALE GENOMIC DNA]</scope>
    <source>
        <strain evidence="11 12">StC1</strain>
    </source>
</reference>
<evidence type="ECO:0000313" key="12">
    <source>
        <dbReference type="Proteomes" id="UP000246132"/>
    </source>
</evidence>
<dbReference type="Gene3D" id="3.30.310.50">
    <property type="entry name" value="Alpha-D-phosphohexomutase, C-terminal domain"/>
    <property type="match status" value="1"/>
</dbReference>
<keyword evidence="4" id="KW-0479">Metal-binding</keyword>
<evidence type="ECO:0000256" key="4">
    <source>
        <dbReference type="ARBA" id="ARBA00022723"/>
    </source>
</evidence>
<gene>
    <name evidence="11" type="ORF">DEM25_010380</name>
</gene>
<evidence type="ECO:0000256" key="1">
    <source>
        <dbReference type="ARBA" id="ARBA00001946"/>
    </source>
</evidence>
<evidence type="ECO:0000256" key="3">
    <source>
        <dbReference type="ARBA" id="ARBA00022553"/>
    </source>
</evidence>
<dbReference type="Gene3D" id="3.40.120.10">
    <property type="entry name" value="Alpha-D-Glucose-1,6-Bisphosphate, subunit A, domain 3"/>
    <property type="match status" value="3"/>
</dbReference>
<keyword evidence="6" id="KW-0413">Isomerase</keyword>
<dbReference type="Proteomes" id="UP000246132">
    <property type="component" value="Unassembled WGS sequence"/>
</dbReference>
<protein>
    <submittedName>
        <fullName evidence="11">Phosphomannomutase/phosphoglucomutase</fullName>
    </submittedName>
</protein>
<feature type="domain" description="Alpha-D-phosphohexomutase alpha/beta/alpha" evidence="9">
    <location>
        <begin position="181"/>
        <end position="276"/>
    </location>
</feature>
<dbReference type="GO" id="GO:0046872">
    <property type="term" value="F:metal ion binding"/>
    <property type="evidence" value="ECO:0007669"/>
    <property type="project" value="UniProtKB-KW"/>
</dbReference>
<dbReference type="InterPro" id="IPR005841">
    <property type="entry name" value="Alpha-D-phosphohexomutase_SF"/>
</dbReference>
<dbReference type="CDD" id="cd03089">
    <property type="entry name" value="PMM_PGM"/>
    <property type="match status" value="1"/>
</dbReference>
<dbReference type="Pfam" id="PF02878">
    <property type="entry name" value="PGM_PMM_I"/>
    <property type="match status" value="1"/>
</dbReference>
<dbReference type="SUPFAM" id="SSF55957">
    <property type="entry name" value="Phosphoglucomutase, C-terminal domain"/>
    <property type="match status" value="1"/>
</dbReference>
<dbReference type="InterPro" id="IPR036900">
    <property type="entry name" value="A-D-PHexomutase_C_sf"/>
</dbReference>
<dbReference type="Pfam" id="PF00408">
    <property type="entry name" value="PGM_PMM_IV"/>
    <property type="match status" value="1"/>
</dbReference>
<keyword evidence="3" id="KW-0597">Phosphoprotein</keyword>
<dbReference type="PANTHER" id="PTHR43771">
    <property type="entry name" value="PHOSPHOMANNOMUTASE"/>
    <property type="match status" value="1"/>
</dbReference>
<sequence length="503" mass="54709">MKPVADLTPNTFAFETTPLVKPTGFREYDARWWFGHPSSDKAPEINLMGIQALGMGLGTLIRRRGAGPKIVVGHDFRSYSMTIKLALTQGLMAAGAEIKDIGLALSPMAYFAQFELDVPSVAMVTASHNENGWTGVKMGCDRPLTFGPDEMGQLRDIVLGGDFDLTGGAYEFVDGFRETYLDDLVDGHTISRKLKVVAACGNGTAGAFAPEALERIGCEVIPLDAELDHTFPRYNPNPEDMEMLHAIRDAVLEHGADVGLGFDGDGDRCGVVDNKGNEIFADKVGVMLARDISAHHDNSVFVADVKSTGLYATDPVLKEQGAKTDYWKTGHSYIKRRVTELGAIAGFEKSGHFFFGPPIGRGYDDGIVTAIAVCEMLDRNPEKSMADLYRALPLTYGSPTMSPHCDDEVKYEVIDRVVKRFEKMQADGGEVAGHPIADLVTVNGVRVVADDGTWGLVRASSNKPELVVVVESPVSEQRKIDMFNAVDAVLRENPEVGEYNQTL</sequence>
<name>A0A3A8AG64_9HYPH</name>
<keyword evidence="5" id="KW-0460">Magnesium</keyword>
<evidence type="ECO:0000256" key="6">
    <source>
        <dbReference type="ARBA" id="ARBA00023235"/>
    </source>
</evidence>
<comment type="cofactor">
    <cofactor evidence="1">
        <name>Mg(2+)</name>
        <dbReference type="ChEBI" id="CHEBI:18420"/>
    </cofactor>
</comment>
<feature type="domain" description="Alpha-D-phosphohexomutase alpha/beta/alpha" evidence="10">
    <location>
        <begin position="282"/>
        <end position="393"/>
    </location>
</feature>
<dbReference type="GO" id="GO:0005975">
    <property type="term" value="P:carbohydrate metabolic process"/>
    <property type="evidence" value="ECO:0007669"/>
    <property type="project" value="InterPro"/>
</dbReference>
<dbReference type="OrthoDB" id="9803322at2"/>
<dbReference type="Pfam" id="PF02879">
    <property type="entry name" value="PGM_PMM_II"/>
    <property type="match status" value="1"/>
</dbReference>
<organism evidence="11 12">
    <name type="scientific">Oceaniradius stylonematis</name>
    <dbReference type="NCBI Taxonomy" id="2184161"/>
    <lineage>
        <taxon>Bacteria</taxon>
        <taxon>Pseudomonadati</taxon>
        <taxon>Pseudomonadota</taxon>
        <taxon>Alphaproteobacteria</taxon>
        <taxon>Hyphomicrobiales</taxon>
        <taxon>Ahrensiaceae</taxon>
        <taxon>Oceaniradius</taxon>
    </lineage>
</organism>
<dbReference type="InterPro" id="IPR005844">
    <property type="entry name" value="A-D-PHexomutase_a/b/a-I"/>
</dbReference>
<dbReference type="GO" id="GO:0016868">
    <property type="term" value="F:intramolecular phosphotransferase activity"/>
    <property type="evidence" value="ECO:0007669"/>
    <property type="project" value="InterPro"/>
</dbReference>
<evidence type="ECO:0000259" key="7">
    <source>
        <dbReference type="Pfam" id="PF00408"/>
    </source>
</evidence>
<evidence type="ECO:0000259" key="8">
    <source>
        <dbReference type="Pfam" id="PF02878"/>
    </source>
</evidence>
<dbReference type="Pfam" id="PF02880">
    <property type="entry name" value="PGM_PMM_III"/>
    <property type="match status" value="1"/>
</dbReference>
<dbReference type="EMBL" id="QFWV02000006">
    <property type="protein sequence ID" value="RKF06650.1"/>
    <property type="molecule type" value="Genomic_DNA"/>
</dbReference>